<comment type="caution">
    <text evidence="2">The sequence shown here is derived from an EMBL/GenBank/DDBJ whole genome shotgun (WGS) entry which is preliminary data.</text>
</comment>
<protein>
    <submittedName>
        <fullName evidence="2">Mannonate dehydratase</fullName>
    </submittedName>
</protein>
<sequence>MTEEGTNQIGNNFKYVVDCSLPALATHMRVLGVDTLYDPTFSRNYILFLARRDHRIIVTQSTKLRSMVELILFNRERKRLKITEYQELYESALDRENNRTQERLFEHEKSRIKHLSSGQILERIEMMKEEVAMDDEDWFEYKGRHEQLRELVDKLKLVFILDRAFDHCTKCNGKLIRIDDKSQVVGEVENNVYNNNKNFSRCGDCGMLTWGTMPNRDQDSFQKAIRFCEKYSFKQT</sequence>
<dbReference type="Proteomes" id="UP001431209">
    <property type="component" value="Unassembled WGS sequence"/>
</dbReference>
<evidence type="ECO:0000259" key="1">
    <source>
        <dbReference type="Pfam" id="PF01927"/>
    </source>
</evidence>
<accession>A0AAW2YQE2</accession>
<gene>
    <name evidence="2" type="ORF">AKO1_007592</name>
</gene>
<evidence type="ECO:0000313" key="3">
    <source>
        <dbReference type="Proteomes" id="UP001431209"/>
    </source>
</evidence>
<evidence type="ECO:0000313" key="2">
    <source>
        <dbReference type="EMBL" id="KAL0479397.1"/>
    </source>
</evidence>
<name>A0AAW2YQE2_9EUKA</name>
<proteinExistence type="predicted"/>
<dbReference type="InterPro" id="IPR002782">
    <property type="entry name" value="Mut7-C_RNAse_dom"/>
</dbReference>
<dbReference type="PANTHER" id="PTHR39081">
    <property type="entry name" value="MUT7-C DOMAIN-CONTAINING PROTEIN"/>
    <property type="match status" value="1"/>
</dbReference>
<dbReference type="AlphaFoldDB" id="A0AAW2YQE2"/>
<feature type="domain" description="Mut7-C RNAse" evidence="1">
    <location>
        <begin position="14"/>
        <end position="211"/>
    </location>
</feature>
<reference evidence="2 3" key="1">
    <citation type="submission" date="2024-03" db="EMBL/GenBank/DDBJ databases">
        <title>The Acrasis kona genome and developmental transcriptomes reveal deep origins of eukaryotic multicellular pathways.</title>
        <authorList>
            <person name="Sheikh S."/>
            <person name="Fu C.-J."/>
            <person name="Brown M.W."/>
            <person name="Baldauf S.L."/>
        </authorList>
    </citation>
    <scope>NUCLEOTIDE SEQUENCE [LARGE SCALE GENOMIC DNA]</scope>
    <source>
        <strain evidence="2 3">ATCC MYA-3509</strain>
    </source>
</reference>
<organism evidence="2 3">
    <name type="scientific">Acrasis kona</name>
    <dbReference type="NCBI Taxonomy" id="1008807"/>
    <lineage>
        <taxon>Eukaryota</taxon>
        <taxon>Discoba</taxon>
        <taxon>Heterolobosea</taxon>
        <taxon>Tetramitia</taxon>
        <taxon>Eutetramitia</taxon>
        <taxon>Acrasidae</taxon>
        <taxon>Acrasis</taxon>
    </lineage>
</organism>
<dbReference type="PANTHER" id="PTHR39081:SF1">
    <property type="entry name" value="MUT7-C RNASE DOMAIN-CONTAINING PROTEIN"/>
    <property type="match status" value="1"/>
</dbReference>
<dbReference type="Pfam" id="PF01927">
    <property type="entry name" value="Mut7-C"/>
    <property type="match status" value="1"/>
</dbReference>
<dbReference type="EMBL" id="JAOPGA020000552">
    <property type="protein sequence ID" value="KAL0479397.1"/>
    <property type="molecule type" value="Genomic_DNA"/>
</dbReference>
<keyword evidence="3" id="KW-1185">Reference proteome</keyword>